<dbReference type="EMBL" id="CP097510">
    <property type="protein sequence ID" value="URE41160.1"/>
    <property type="molecule type" value="Genomic_DNA"/>
</dbReference>
<name>A0A9E7HWB9_9LILI</name>
<evidence type="ECO:0000313" key="3">
    <source>
        <dbReference type="Proteomes" id="UP001055439"/>
    </source>
</evidence>
<organism evidence="2 3">
    <name type="scientific">Musa troglodytarum</name>
    <name type="common">fe'i banana</name>
    <dbReference type="NCBI Taxonomy" id="320322"/>
    <lineage>
        <taxon>Eukaryota</taxon>
        <taxon>Viridiplantae</taxon>
        <taxon>Streptophyta</taxon>
        <taxon>Embryophyta</taxon>
        <taxon>Tracheophyta</taxon>
        <taxon>Spermatophyta</taxon>
        <taxon>Magnoliopsida</taxon>
        <taxon>Liliopsida</taxon>
        <taxon>Zingiberales</taxon>
        <taxon>Musaceae</taxon>
        <taxon>Musa</taxon>
    </lineage>
</organism>
<reference evidence="2" key="1">
    <citation type="submission" date="2022-05" db="EMBL/GenBank/DDBJ databases">
        <title>The Musa troglodytarum L. genome provides insights into the mechanism of non-climacteric behaviour and enrichment of carotenoids.</title>
        <authorList>
            <person name="Wang J."/>
        </authorList>
    </citation>
    <scope>NUCLEOTIDE SEQUENCE</scope>
    <source>
        <tissue evidence="2">Leaf</tissue>
    </source>
</reference>
<dbReference type="Proteomes" id="UP001055439">
    <property type="component" value="Chromosome 8"/>
</dbReference>
<feature type="compositionally biased region" description="Basic and acidic residues" evidence="1">
    <location>
        <begin position="21"/>
        <end position="49"/>
    </location>
</feature>
<gene>
    <name evidence="2" type="ORF">MUK42_17339</name>
</gene>
<sequence length="82" mass="9111">MDGLVTPDKCGSDDGAPDPRGMAERRGDDGGGGRWRLAERRQSRRRDSSDQDGVAGIDDTVMHTYVLWYGHHHSFPIADLEE</sequence>
<evidence type="ECO:0000256" key="1">
    <source>
        <dbReference type="SAM" id="MobiDB-lite"/>
    </source>
</evidence>
<accession>A0A9E7HWB9</accession>
<keyword evidence="3" id="KW-1185">Reference proteome</keyword>
<protein>
    <submittedName>
        <fullName evidence="2">Uncharacterized protein</fullName>
    </submittedName>
</protein>
<dbReference type="AlphaFoldDB" id="A0A9E7HWB9"/>
<evidence type="ECO:0000313" key="2">
    <source>
        <dbReference type="EMBL" id="URE41160.1"/>
    </source>
</evidence>
<proteinExistence type="predicted"/>
<feature type="region of interest" description="Disordered" evidence="1">
    <location>
        <begin position="1"/>
        <end position="56"/>
    </location>
</feature>